<organism evidence="2 3">
    <name type="scientific">Adineta steineri</name>
    <dbReference type="NCBI Taxonomy" id="433720"/>
    <lineage>
        <taxon>Eukaryota</taxon>
        <taxon>Metazoa</taxon>
        <taxon>Spiralia</taxon>
        <taxon>Gnathifera</taxon>
        <taxon>Rotifera</taxon>
        <taxon>Eurotatoria</taxon>
        <taxon>Bdelloidea</taxon>
        <taxon>Adinetida</taxon>
        <taxon>Adinetidae</taxon>
        <taxon>Adineta</taxon>
    </lineage>
</organism>
<proteinExistence type="predicted"/>
<evidence type="ECO:0000313" key="2">
    <source>
        <dbReference type="EMBL" id="CAF4093411.1"/>
    </source>
</evidence>
<dbReference type="AlphaFoldDB" id="A0A819V379"/>
<gene>
    <name evidence="1" type="ORF">IZO911_LOCUS43219</name>
    <name evidence="2" type="ORF">KXQ929_LOCUS34096</name>
</gene>
<reference evidence="2" key="1">
    <citation type="submission" date="2021-02" db="EMBL/GenBank/DDBJ databases">
        <authorList>
            <person name="Nowell W R."/>
        </authorList>
    </citation>
    <scope>NUCLEOTIDE SEQUENCE</scope>
</reference>
<sequence length="195" mass="22578">MDLDYLELVLNDFTLKQLYIVNWLNNHLDKNIEGRHSKILNILREYHGTSLNDWTPLKIEQALMVVNELGFLNRNEEAVLNKNLKVHLKKVKASNISIEPYVKTCCDTQLKIKSGRDITVFGINNDRQDLVVLMSEKYGTLNLHFVQYWSLHKQHHSCGITCSKAFVSDGFQKPARWVCGNVRMTIRNPELGKPK</sequence>
<dbReference type="EMBL" id="CAJOBB010004546">
    <property type="protein sequence ID" value="CAF4093411.1"/>
    <property type="molecule type" value="Genomic_DNA"/>
</dbReference>
<evidence type="ECO:0000313" key="3">
    <source>
        <dbReference type="Proteomes" id="UP000663868"/>
    </source>
</evidence>
<name>A0A819V379_9BILA</name>
<accession>A0A819V379</accession>
<dbReference type="EMBL" id="CAJNOE010002071">
    <property type="protein sequence ID" value="CAF1466501.1"/>
    <property type="molecule type" value="Genomic_DNA"/>
</dbReference>
<dbReference type="Proteomes" id="UP000663868">
    <property type="component" value="Unassembled WGS sequence"/>
</dbReference>
<comment type="caution">
    <text evidence="2">The sequence shown here is derived from an EMBL/GenBank/DDBJ whole genome shotgun (WGS) entry which is preliminary data.</text>
</comment>
<dbReference type="Proteomes" id="UP000663860">
    <property type="component" value="Unassembled WGS sequence"/>
</dbReference>
<evidence type="ECO:0000313" key="1">
    <source>
        <dbReference type="EMBL" id="CAF1466501.1"/>
    </source>
</evidence>
<protein>
    <submittedName>
        <fullName evidence="2">Uncharacterized protein</fullName>
    </submittedName>
</protein>